<dbReference type="GO" id="GO:0051607">
    <property type="term" value="P:defense response to virus"/>
    <property type="evidence" value="ECO:0007669"/>
    <property type="project" value="UniProtKB-KW"/>
</dbReference>
<dbReference type="InterPro" id="IPR013414">
    <property type="entry name" value="Cas7/Cst2/DevR_sub_I-B/Tneap"/>
</dbReference>
<dbReference type="Pfam" id="PF01905">
    <property type="entry name" value="DevR"/>
    <property type="match status" value="1"/>
</dbReference>
<dbReference type="AlphaFoldDB" id="A0A5C8FY24"/>
<keyword evidence="1" id="KW-0051">Antiviral defense</keyword>
<organism evidence="3 4">
    <name type="scientific">Brachyspira aalborgi</name>
    <dbReference type="NCBI Taxonomy" id="29522"/>
    <lineage>
        <taxon>Bacteria</taxon>
        <taxon>Pseudomonadati</taxon>
        <taxon>Spirochaetota</taxon>
        <taxon>Spirochaetia</taxon>
        <taxon>Brachyspirales</taxon>
        <taxon>Brachyspiraceae</taxon>
        <taxon>Brachyspira</taxon>
    </lineage>
</organism>
<dbReference type="EMBL" id="SAYJ01000019">
    <property type="protein sequence ID" value="TXJ54602.1"/>
    <property type="molecule type" value="Genomic_DNA"/>
</dbReference>
<sequence length="294" mass="33227">MENKGLTLSIIFEADSANYGEGYGNISALKRISRADGNSYTYISRQALIYSLKNNLGWLDTETAPQGKVAQYTWDSNIKESPEIDLFGYMKTKGSDSKIRAAVVRFSNAISLENYSGDMEFGTNLSLANRTPDKKGLLPYNAEIHKSYYAYTVTVDLDLVGVDKNDGINLQKDNIQECKDRIIKLLEGIEFLHREIKADSKNMNPIFAIGGIYNIKNPFFANRLELSEYKKLNISLIKEILDSINSKDMGKTYIGCLLEKFSNGNEIKSELKSESIVNFFNKLREEVNNYYASN</sequence>
<dbReference type="Proteomes" id="UP000325013">
    <property type="component" value="Unassembled WGS sequence"/>
</dbReference>
<comment type="caution">
    <text evidence="3">The sequence shown here is derived from an EMBL/GenBank/DDBJ whole genome shotgun (WGS) entry which is preliminary data.</text>
</comment>
<accession>A0A5C8FY24</accession>
<gene>
    <name evidence="3" type="primary">cas7i</name>
    <name evidence="3" type="ORF">EPJ67_10015</name>
</gene>
<protein>
    <submittedName>
        <fullName evidence="3">Type I-B CRISPR-associated protein Cas7/Cst2/DevR</fullName>
    </submittedName>
</protein>
<name>A0A5C8FY24_9SPIR</name>
<dbReference type="InterPro" id="IPR010154">
    <property type="entry name" value="CRISPR-assoc_Cas7/Cst2/DevR"/>
</dbReference>
<dbReference type="NCBIfam" id="TIGR02585">
    <property type="entry name" value="cas_Cst2_DevR"/>
    <property type="match status" value="1"/>
</dbReference>
<dbReference type="OrthoDB" id="9781560at2"/>
<proteinExistence type="predicted"/>
<evidence type="ECO:0000256" key="1">
    <source>
        <dbReference type="ARBA" id="ARBA00023118"/>
    </source>
</evidence>
<reference evidence="3 4" key="1">
    <citation type="journal article" date="1992" name="Lakartidningen">
        <title>[Penicillin V and not amoxicillin is the first choice preparation in acute otitis].</title>
        <authorList>
            <person name="Kamme C."/>
            <person name="Lundgren K."/>
            <person name="Prellner K."/>
        </authorList>
    </citation>
    <scope>NUCLEOTIDE SEQUENCE [LARGE SCALE GENOMIC DNA]</scope>
    <source>
        <strain evidence="3 4">PC2777IV</strain>
    </source>
</reference>
<evidence type="ECO:0000313" key="3">
    <source>
        <dbReference type="EMBL" id="TXJ54602.1"/>
    </source>
</evidence>
<dbReference type="RefSeq" id="WP_147529454.1">
    <property type="nucleotide sequence ID" value="NZ_SAYJ01000019.1"/>
</dbReference>
<comment type="function">
    <text evidence="2">CRISPR (clustered regularly interspaced short palindromic repeat) is an adaptive immune system that provides protection against mobile genetic elements (viruses, transposable elements and conjugative plasmids). CRISPR clusters contain spacers, sequences complementary to antecedent mobile elements, and target invading nucleic acids. CRISPR clusters are transcribed and processed into CRISPR RNA (crRNA).</text>
</comment>
<evidence type="ECO:0000313" key="4">
    <source>
        <dbReference type="Proteomes" id="UP000325013"/>
    </source>
</evidence>
<evidence type="ECO:0000256" key="2">
    <source>
        <dbReference type="ARBA" id="ARBA00025626"/>
    </source>
</evidence>
<dbReference type="NCBIfam" id="TIGR01875">
    <property type="entry name" value="cas_MJ0381"/>
    <property type="match status" value="1"/>
</dbReference>